<organism evidence="1 2">
    <name type="scientific">Flavobacterium succinicans</name>
    <dbReference type="NCBI Taxonomy" id="29536"/>
    <lineage>
        <taxon>Bacteria</taxon>
        <taxon>Pseudomonadati</taxon>
        <taxon>Bacteroidota</taxon>
        <taxon>Flavobacteriia</taxon>
        <taxon>Flavobacteriales</taxon>
        <taxon>Flavobacteriaceae</taxon>
        <taxon>Flavobacterium</taxon>
    </lineage>
</organism>
<reference evidence="2" key="1">
    <citation type="submission" date="2016-10" db="EMBL/GenBank/DDBJ databases">
        <authorList>
            <person name="Varghese N."/>
            <person name="Submissions S."/>
        </authorList>
    </citation>
    <scope>NUCLEOTIDE SEQUENCE [LARGE SCALE GENOMIC DNA]</scope>
    <source>
        <strain evidence="2">DSM 4002</strain>
    </source>
</reference>
<gene>
    <name evidence="1" type="ORF">SAMN05444143_1145</name>
</gene>
<accession>A0A1I4Z7E9</accession>
<sequence>MMNVRFFIVAIVSVFGSVAGFSQSNLLNAKTPSEIGLKTAAQRISDNDKPLAYGYVHDRDILMGKTTWEIIDLSEKINFPLYFPIDTANIGQDRRSMYDVLTKAMKMGKITEVYTDSYFNTKKSLKDIQASLSRVDTTDAGRELINQDPDAYRSRVVKKKVVTGTGKNKKVSYVDETVGPTKTIPLEYIIKNDLTAQDVAQYKIKGFWYFDKRQSELKYRLLGICPVTPDVFTMNSEEKDYIELFWIFFPAAREVLHEAKAFNEKNSTMPISFDQILNSRRFNGVVYKEENVYGDRAIEEYMKDNSQNQLLESERIKEKIRNFEQDMWNY</sequence>
<dbReference type="Proteomes" id="UP000182961">
    <property type="component" value="Unassembled WGS sequence"/>
</dbReference>
<dbReference type="NCBIfam" id="TIGR03523">
    <property type="entry name" value="GldN"/>
    <property type="match status" value="1"/>
</dbReference>
<dbReference type="eggNOG" id="ENOG502Z7JF">
    <property type="taxonomic scope" value="Bacteria"/>
</dbReference>
<proteinExistence type="predicted"/>
<dbReference type="AlphaFoldDB" id="A0A1I4Z7E9"/>
<dbReference type="EMBL" id="FOUT01000014">
    <property type="protein sequence ID" value="SFN46097.1"/>
    <property type="molecule type" value="Genomic_DNA"/>
</dbReference>
<protein>
    <submittedName>
        <fullName evidence="1">Protein involved in gliding motility GldN</fullName>
    </submittedName>
</protein>
<dbReference type="Pfam" id="PF19841">
    <property type="entry name" value="GldN"/>
    <property type="match status" value="1"/>
</dbReference>
<name>A0A1I4Z7E9_9FLAO</name>
<evidence type="ECO:0000313" key="1">
    <source>
        <dbReference type="EMBL" id="SFN46097.1"/>
    </source>
</evidence>
<keyword evidence="2" id="KW-1185">Reference proteome</keyword>
<dbReference type="STRING" id="29536.FLB_27440"/>
<dbReference type="InterPro" id="IPR019847">
    <property type="entry name" value="Gliding_motility_assoc_GldN"/>
</dbReference>
<evidence type="ECO:0000313" key="2">
    <source>
        <dbReference type="Proteomes" id="UP000182961"/>
    </source>
</evidence>